<dbReference type="GO" id="GO:0008234">
    <property type="term" value="F:cysteine-type peptidase activity"/>
    <property type="evidence" value="ECO:0007669"/>
    <property type="project" value="UniProtKB-KW"/>
</dbReference>
<proteinExistence type="inferred from homology"/>
<accession>J9GRS1</accession>
<dbReference type="PROSITE" id="PS51935">
    <property type="entry name" value="NLPC_P60"/>
    <property type="match status" value="1"/>
</dbReference>
<dbReference type="SMART" id="SM00287">
    <property type="entry name" value="SH3b"/>
    <property type="match status" value="2"/>
</dbReference>
<protein>
    <submittedName>
        <fullName evidence="6">Dipeptidyl-peptidase VI</fullName>
    </submittedName>
</protein>
<dbReference type="SUPFAM" id="SSF54001">
    <property type="entry name" value="Cysteine proteinases"/>
    <property type="match status" value="1"/>
</dbReference>
<dbReference type="PANTHER" id="PTHR47053">
    <property type="entry name" value="MUREIN DD-ENDOPEPTIDASE MEPH-RELATED"/>
    <property type="match status" value="1"/>
</dbReference>
<dbReference type="InterPro" id="IPR051202">
    <property type="entry name" value="Peptidase_C40"/>
</dbReference>
<dbReference type="InterPro" id="IPR041382">
    <property type="entry name" value="SH3_16"/>
</dbReference>
<comment type="caution">
    <text evidence="6">The sequence shown here is derived from an EMBL/GenBank/DDBJ whole genome shotgun (WGS) entry which is preliminary data.</text>
</comment>
<evidence type="ECO:0000256" key="3">
    <source>
        <dbReference type="ARBA" id="ARBA00022801"/>
    </source>
</evidence>
<dbReference type="PANTHER" id="PTHR47053:SF1">
    <property type="entry name" value="MUREIN DD-ENDOPEPTIDASE MEPH-RELATED"/>
    <property type="match status" value="1"/>
</dbReference>
<dbReference type="InterPro" id="IPR000064">
    <property type="entry name" value="NLP_P60_dom"/>
</dbReference>
<dbReference type="EMBL" id="AMCI01002383">
    <property type="protein sequence ID" value="EJX02865.1"/>
    <property type="molecule type" value="Genomic_DNA"/>
</dbReference>
<keyword evidence="4" id="KW-0788">Thiol protease</keyword>
<dbReference type="InterPro" id="IPR003646">
    <property type="entry name" value="SH3-like_bac-type"/>
</dbReference>
<dbReference type="Pfam" id="PF00877">
    <property type="entry name" value="NLPC_P60"/>
    <property type="match status" value="1"/>
</dbReference>
<dbReference type="Pfam" id="PF18348">
    <property type="entry name" value="SH3_16"/>
    <property type="match status" value="1"/>
</dbReference>
<organism evidence="6">
    <name type="scientific">gut metagenome</name>
    <dbReference type="NCBI Taxonomy" id="749906"/>
    <lineage>
        <taxon>unclassified sequences</taxon>
        <taxon>metagenomes</taxon>
        <taxon>organismal metagenomes</taxon>
    </lineage>
</organism>
<keyword evidence="3" id="KW-0378">Hydrolase</keyword>
<comment type="similarity">
    <text evidence="1">Belongs to the peptidase C40 family.</text>
</comment>
<reference evidence="6" key="1">
    <citation type="journal article" date="2012" name="PLoS ONE">
        <title>Gene sets for utilization of primary and secondary nutrition supplies in the distal gut of endangered iberian lynx.</title>
        <authorList>
            <person name="Alcaide M."/>
            <person name="Messina E."/>
            <person name="Richter M."/>
            <person name="Bargiela R."/>
            <person name="Peplies J."/>
            <person name="Huws S.A."/>
            <person name="Newbold C.J."/>
            <person name="Golyshin P.N."/>
            <person name="Simon M.A."/>
            <person name="Lopez G."/>
            <person name="Yakimov M.M."/>
            <person name="Ferrer M."/>
        </authorList>
    </citation>
    <scope>NUCLEOTIDE SEQUENCE</scope>
</reference>
<sequence length="344" mass="38865">MKKLMIWLFGGFLCTPCCNLSICAQNADEYMSRSTGFQEEKQYGILNLSVANLRVKPDFSSEMTTQGLLGMPVKVLQHDGWYRIQTPDDYQGWVHRAGVHRVTLQELLAWNRAEKVVVTAHYGFVYSKPSAKSQTVSDVVAGDRLKWLGNKGKYYRVSYPDGRKGFVPKIIAMPEHRWRKALRWDAVSVLATAKTLMGVPYLWAGTSSKGMDCSGFVRTVFFMHDVILPRDASQQAYVGEHIDIASDFSNLQPGDLIFFGHQAEEGKRAHISHVGIYLGSGRFIHSQGDVHISSLLPTDVCFDAFNLNRLLFATRIIPYINKDEKIMTTDRNPYYDKSSDISGF</sequence>
<dbReference type="Gene3D" id="3.90.1720.10">
    <property type="entry name" value="endopeptidase domain like (from Nostoc punctiforme)"/>
    <property type="match status" value="1"/>
</dbReference>
<evidence type="ECO:0000256" key="4">
    <source>
        <dbReference type="ARBA" id="ARBA00022807"/>
    </source>
</evidence>
<evidence type="ECO:0000259" key="5">
    <source>
        <dbReference type="PROSITE" id="PS51935"/>
    </source>
</evidence>
<name>J9GRS1_9ZZZZ</name>
<feature type="domain" description="NlpC/P60" evidence="5">
    <location>
        <begin position="183"/>
        <end position="317"/>
    </location>
</feature>
<dbReference type="Pfam" id="PF08239">
    <property type="entry name" value="SH3_3"/>
    <property type="match status" value="1"/>
</dbReference>
<dbReference type="Gene3D" id="2.30.30.40">
    <property type="entry name" value="SH3 Domains"/>
    <property type="match status" value="2"/>
</dbReference>
<evidence type="ECO:0000313" key="6">
    <source>
        <dbReference type="EMBL" id="EJX02865.1"/>
    </source>
</evidence>
<gene>
    <name evidence="6" type="ORF">EVA_09029</name>
</gene>
<dbReference type="AlphaFoldDB" id="J9GRS1"/>
<dbReference type="GO" id="GO:0006508">
    <property type="term" value="P:proteolysis"/>
    <property type="evidence" value="ECO:0007669"/>
    <property type="project" value="UniProtKB-KW"/>
</dbReference>
<evidence type="ECO:0000256" key="1">
    <source>
        <dbReference type="ARBA" id="ARBA00007074"/>
    </source>
</evidence>
<dbReference type="InterPro" id="IPR038765">
    <property type="entry name" value="Papain-like_cys_pep_sf"/>
</dbReference>
<keyword evidence="2" id="KW-0645">Protease</keyword>
<evidence type="ECO:0000256" key="2">
    <source>
        <dbReference type="ARBA" id="ARBA00022670"/>
    </source>
</evidence>